<evidence type="ECO:0000256" key="1">
    <source>
        <dbReference type="ARBA" id="ARBA00001974"/>
    </source>
</evidence>
<reference evidence="6 7" key="1">
    <citation type="submission" date="2022-01" db="EMBL/GenBank/DDBJ databases">
        <title>Novel bile acid biosynthetic pathways are enriched in the microbiome of centenarians.</title>
        <authorList>
            <person name="Sato Y."/>
            <person name="Atarashi K."/>
            <person name="Plichta R.D."/>
            <person name="Arai Y."/>
            <person name="Sasajima S."/>
            <person name="Kearney M.S."/>
            <person name="Suda W."/>
            <person name="Takeshita K."/>
            <person name="Sasaki T."/>
            <person name="Okamoto S."/>
            <person name="Skelly N.A."/>
            <person name="Okamura Y."/>
            <person name="Vlamakis H."/>
            <person name="Li Y."/>
            <person name="Tanoue T."/>
            <person name="Takei H."/>
            <person name="Nittono H."/>
            <person name="Narushima S."/>
            <person name="Irie J."/>
            <person name="Itoh H."/>
            <person name="Moriya K."/>
            <person name="Sugiura Y."/>
            <person name="Suematsu M."/>
            <person name="Moritoki N."/>
            <person name="Shibata S."/>
            <person name="Littman R.D."/>
            <person name="Fischbach A.M."/>
            <person name="Uwamino Y."/>
            <person name="Inoue T."/>
            <person name="Honda A."/>
            <person name="Hattori M."/>
            <person name="Murai T."/>
            <person name="Xavier J.R."/>
            <person name="Hirose N."/>
            <person name="Honda K."/>
        </authorList>
    </citation>
    <scope>NUCLEOTIDE SEQUENCE [LARGE SCALE GENOMIC DNA]</scope>
    <source>
        <strain evidence="6 7">CE91-St30</strain>
    </source>
</reference>
<dbReference type="Pfam" id="PF00890">
    <property type="entry name" value="FAD_binding_2"/>
    <property type="match status" value="1"/>
</dbReference>
<dbReference type="InterPro" id="IPR050315">
    <property type="entry name" value="FAD-oxidoreductase_2"/>
</dbReference>
<dbReference type="RefSeq" id="WP_244412077.1">
    <property type="nucleotide sequence ID" value="NZ_AP025564.1"/>
</dbReference>
<keyword evidence="3" id="KW-0274">FAD</keyword>
<evidence type="ECO:0000256" key="3">
    <source>
        <dbReference type="ARBA" id="ARBA00022827"/>
    </source>
</evidence>
<dbReference type="InterPro" id="IPR019546">
    <property type="entry name" value="TAT_signal_bac_arc"/>
</dbReference>
<dbReference type="PROSITE" id="PS51318">
    <property type="entry name" value="TAT"/>
    <property type="match status" value="1"/>
</dbReference>
<keyword evidence="4" id="KW-0560">Oxidoreductase</keyword>
<dbReference type="PROSITE" id="PS51257">
    <property type="entry name" value="PROKAR_LIPOPROTEIN"/>
    <property type="match status" value="1"/>
</dbReference>
<sequence length="582" mass="61141">MGSDVTRRGFLAGAALAAAGVAAGGLAGCSSESSKGATSEPSAPASAGVPASWDVEYEVIVVGGGVGMAAAIEAAEAGANVVVLEKGDHAGGLWMTAGGSCTMGGNHVVQQREGIQDDADSWFEAEMRSCEYRGNPEIMRMLVEKGPDTVKWMEDLGMIWGPMTAGVLGGDVKRGLAPDPNPGVYEGGKGTPNSGICWTQLWEKKLAELDVPILLNSRMTRVYREGDGPVVGVEVETPDGIKNLKAAKGVVLCTGTWTDNARMAAGWDPRIVGPDTYGDGGIPAENLLYVNSSGDGHLAASKVGAAFADMSFVSYLYLFFGARSYWGWGEDPLDWTTNENYAAGKGLSRTADLYQKSIIVNGKGERYVNEASAADKLPEGMGALSENPEMPFMAAYLALDQPRNVWLIADSAAAEEMKWPMDQIENPNPKTGNMFDPACLAKADTIEDLASQMGVDAAALKATIDAYNADADAGEDSAFGKPGPLSKIETPPFYGAKASLIRHTQRNGLRVNTKSQVIDAWADIADPTVPVSSIDEEPVIPHLYAAGELGDALGWRRVHNSLGHYTTAARNAGANAAGETAV</sequence>
<dbReference type="InterPro" id="IPR003953">
    <property type="entry name" value="FAD-dep_OxRdtase_2_FAD-bd"/>
</dbReference>
<evidence type="ECO:0000256" key="2">
    <source>
        <dbReference type="ARBA" id="ARBA00022630"/>
    </source>
</evidence>
<keyword evidence="2" id="KW-0285">Flavoprotein</keyword>
<dbReference type="SUPFAM" id="SSF56425">
    <property type="entry name" value="Succinate dehydrogenase/fumarate reductase flavoprotein, catalytic domain"/>
    <property type="match status" value="1"/>
</dbReference>
<dbReference type="InterPro" id="IPR006311">
    <property type="entry name" value="TAT_signal"/>
</dbReference>
<accession>A0ABN6MFJ5</accession>
<comment type="cofactor">
    <cofactor evidence="1">
        <name>FAD</name>
        <dbReference type="ChEBI" id="CHEBI:57692"/>
    </cofactor>
</comment>
<dbReference type="SUPFAM" id="SSF51905">
    <property type="entry name" value="FAD/NAD(P)-binding domain"/>
    <property type="match status" value="1"/>
</dbReference>
<gene>
    <name evidence="6" type="ORF">CE91St30_11730</name>
</gene>
<feature type="domain" description="FAD-dependent oxidoreductase 2 FAD-binding" evidence="5">
    <location>
        <begin position="59"/>
        <end position="549"/>
    </location>
</feature>
<dbReference type="InterPro" id="IPR036188">
    <property type="entry name" value="FAD/NAD-bd_sf"/>
</dbReference>
<organism evidence="6 7">
    <name type="scientific">Raoultibacter timonensis</name>
    <dbReference type="NCBI Taxonomy" id="1907662"/>
    <lineage>
        <taxon>Bacteria</taxon>
        <taxon>Bacillati</taxon>
        <taxon>Actinomycetota</taxon>
        <taxon>Coriobacteriia</taxon>
        <taxon>Eggerthellales</taxon>
        <taxon>Eggerthellaceae</taxon>
        <taxon>Raoultibacter</taxon>
    </lineage>
</organism>
<dbReference type="Gene3D" id="3.50.50.60">
    <property type="entry name" value="FAD/NAD(P)-binding domain"/>
    <property type="match status" value="1"/>
</dbReference>
<evidence type="ECO:0000313" key="6">
    <source>
        <dbReference type="EMBL" id="BDE95840.1"/>
    </source>
</evidence>
<dbReference type="Proteomes" id="UP001320544">
    <property type="component" value="Chromosome"/>
</dbReference>
<evidence type="ECO:0000313" key="7">
    <source>
        <dbReference type="Proteomes" id="UP001320544"/>
    </source>
</evidence>
<name>A0ABN6MFJ5_9ACTN</name>
<dbReference type="PANTHER" id="PTHR43400">
    <property type="entry name" value="FUMARATE REDUCTASE"/>
    <property type="match status" value="1"/>
</dbReference>
<protein>
    <submittedName>
        <fullName evidence="6">Fumarate reductase</fullName>
    </submittedName>
</protein>
<evidence type="ECO:0000256" key="4">
    <source>
        <dbReference type="ARBA" id="ARBA00023002"/>
    </source>
</evidence>
<dbReference type="PANTHER" id="PTHR43400:SF10">
    <property type="entry name" value="3-OXOSTEROID 1-DEHYDROGENASE"/>
    <property type="match status" value="1"/>
</dbReference>
<dbReference type="NCBIfam" id="TIGR01409">
    <property type="entry name" value="TAT_signal_seq"/>
    <property type="match status" value="1"/>
</dbReference>
<dbReference type="Gene3D" id="3.90.700.10">
    <property type="entry name" value="Succinate dehydrogenase/fumarate reductase flavoprotein, catalytic domain"/>
    <property type="match status" value="1"/>
</dbReference>
<keyword evidence="7" id="KW-1185">Reference proteome</keyword>
<dbReference type="InterPro" id="IPR027477">
    <property type="entry name" value="Succ_DH/fumarate_Rdtase_cat_sf"/>
</dbReference>
<proteinExistence type="predicted"/>
<dbReference type="EMBL" id="AP025564">
    <property type="protein sequence ID" value="BDE95840.1"/>
    <property type="molecule type" value="Genomic_DNA"/>
</dbReference>
<evidence type="ECO:0000259" key="5">
    <source>
        <dbReference type="Pfam" id="PF00890"/>
    </source>
</evidence>